<evidence type="ECO:0000313" key="2">
    <source>
        <dbReference type="Proteomes" id="UP001497644"/>
    </source>
</evidence>
<dbReference type="EMBL" id="OZ034829">
    <property type="protein sequence ID" value="CAL1685219.1"/>
    <property type="molecule type" value="Genomic_DNA"/>
</dbReference>
<dbReference type="SUPFAM" id="SSF50249">
    <property type="entry name" value="Nucleic acid-binding proteins"/>
    <property type="match status" value="1"/>
</dbReference>
<dbReference type="AlphaFoldDB" id="A0AAV2P0R1"/>
<accession>A0AAV2P0R1</accession>
<protein>
    <recommendedName>
        <fullName evidence="3">OB domain-containing protein</fullName>
    </recommendedName>
</protein>
<dbReference type="InterPro" id="IPR012340">
    <property type="entry name" value="NA-bd_OB-fold"/>
</dbReference>
<reference evidence="1" key="1">
    <citation type="submission" date="2024-04" db="EMBL/GenBank/DDBJ databases">
        <authorList>
            <consortium name="Molecular Ecology Group"/>
        </authorList>
    </citation>
    <scope>NUCLEOTIDE SEQUENCE</scope>
</reference>
<evidence type="ECO:0000313" key="1">
    <source>
        <dbReference type="EMBL" id="CAL1685219.1"/>
    </source>
</evidence>
<name>A0AAV2P0R1_9HYME</name>
<organism evidence="1 2">
    <name type="scientific">Lasius platythorax</name>
    <dbReference type="NCBI Taxonomy" id="488582"/>
    <lineage>
        <taxon>Eukaryota</taxon>
        <taxon>Metazoa</taxon>
        <taxon>Ecdysozoa</taxon>
        <taxon>Arthropoda</taxon>
        <taxon>Hexapoda</taxon>
        <taxon>Insecta</taxon>
        <taxon>Pterygota</taxon>
        <taxon>Neoptera</taxon>
        <taxon>Endopterygota</taxon>
        <taxon>Hymenoptera</taxon>
        <taxon>Apocrita</taxon>
        <taxon>Aculeata</taxon>
        <taxon>Formicoidea</taxon>
        <taxon>Formicidae</taxon>
        <taxon>Formicinae</taxon>
        <taxon>Lasius</taxon>
        <taxon>Lasius</taxon>
    </lineage>
</organism>
<sequence>MDIPERIRSELDEEDVNDLLTPSETLDNIQLNDYTIEIIGYVQNTKPICAESYFKFFLNNNDGKLVSIVVWNRNIDRIQHHIKTNHIIYLDGVKAKAKYGNNGNVPYELHVRDNTVVYNLGLMPDNMPEYTELSKALMTSRRIVLKGYIKTNFAKYYGNDYEIPKGRHEFGCGSITDGTYKLEVHAQKFDQDNYIQLNLGKGDKIEIKGTMKAYEKDRPPYLSIDNLEDIKKLNGHMSIASLLRGVQKLCIKNK</sequence>
<keyword evidence="2" id="KW-1185">Reference proteome</keyword>
<proteinExistence type="predicted"/>
<evidence type="ECO:0008006" key="3">
    <source>
        <dbReference type="Google" id="ProtNLM"/>
    </source>
</evidence>
<dbReference type="Proteomes" id="UP001497644">
    <property type="component" value="Chromosome 6"/>
</dbReference>
<dbReference type="Gene3D" id="2.40.50.140">
    <property type="entry name" value="Nucleic acid-binding proteins"/>
    <property type="match status" value="1"/>
</dbReference>
<gene>
    <name evidence="1" type="ORF">LPLAT_LOCUS10776</name>
</gene>